<dbReference type="GO" id="GO:0005525">
    <property type="term" value="F:GTP binding"/>
    <property type="evidence" value="ECO:0007669"/>
    <property type="project" value="InterPro"/>
</dbReference>
<proteinExistence type="predicted"/>
<dbReference type="Proteomes" id="UP000663840">
    <property type="component" value="Unassembled WGS sequence"/>
</dbReference>
<protein>
    <recommendedName>
        <fullName evidence="3">AIG1-type G domain-containing protein</fullName>
    </recommendedName>
</protein>
<dbReference type="EMBL" id="CAJMWR010003762">
    <property type="protein sequence ID" value="CAE6469799.1"/>
    <property type="molecule type" value="Genomic_DNA"/>
</dbReference>
<accession>A0A8H3C219</accession>
<dbReference type="AlphaFoldDB" id="A0A8H3C219"/>
<comment type="caution">
    <text evidence="1">The sequence shown here is derived from an EMBL/GenBank/DDBJ whole genome shotgun (WGS) entry which is preliminary data.</text>
</comment>
<gene>
    <name evidence="1" type="ORF">RDB_LOCUS114928</name>
</gene>
<organism evidence="1 2">
    <name type="scientific">Rhizoctonia solani</name>
    <dbReference type="NCBI Taxonomy" id="456999"/>
    <lineage>
        <taxon>Eukaryota</taxon>
        <taxon>Fungi</taxon>
        <taxon>Dikarya</taxon>
        <taxon>Basidiomycota</taxon>
        <taxon>Agaricomycotina</taxon>
        <taxon>Agaricomycetes</taxon>
        <taxon>Cantharellales</taxon>
        <taxon>Ceratobasidiaceae</taxon>
        <taxon>Rhizoctonia</taxon>
    </lineage>
</organism>
<dbReference type="CDD" id="cd00882">
    <property type="entry name" value="Ras_like_GTPase"/>
    <property type="match status" value="1"/>
</dbReference>
<evidence type="ECO:0000313" key="1">
    <source>
        <dbReference type="EMBL" id="CAE6469799.1"/>
    </source>
</evidence>
<evidence type="ECO:0008006" key="3">
    <source>
        <dbReference type="Google" id="ProtNLM"/>
    </source>
</evidence>
<dbReference type="PANTHER" id="PTHR32046">
    <property type="entry name" value="G DOMAIN-CONTAINING PROTEIN"/>
    <property type="match status" value="1"/>
</dbReference>
<dbReference type="Gene3D" id="3.40.50.300">
    <property type="entry name" value="P-loop containing nucleotide triphosphate hydrolases"/>
    <property type="match status" value="1"/>
</dbReference>
<sequence length="570" mass="64589">MSLSDPTAKSIKVSVAITRKSPDKSSETKQVSYNGPLKLPHNKNSITIVMVGETGCGKTAFMSLLQNLFQGRSALELEDLHDKTTDSNLKKSCSQTEKAKLYEFKTPGGGFTIRMLDTPGLGDSRGLEQDKINQKDITNEISKLGTIDAVVIMSNATTERLGPVTAYALQILVTIFPRSVLHNIGFIFTHTRPLSFNFIPDSLPPELKKSPYWLIENPLALLIKHNTMIQNETRTPRIIRKSVEEIHGAYEDTTETLDEWLEWINGCPPQPTKGIQELYNRFIQVQSRLDDLIRYLEKLSTEEKEWKNIRDKLKSTQNSKQIIEEVQCLSGPRYNWTKEDTPGQPNTICMREDCHNNCHLGCSDDPDGGWVRNPWPGRRVCGQFYKPMRYTGPLYYFLGGRLLGIYTGTCKSCGHSADDHMLHRYKHTQVRVEMDPELQQKIHAAETEVEKLTVAENHVSKNLGIIEKQVAENLEQIDKLVAEIQGISLSPNFSAYINSTIELLERRANSGSMSETESAQKTYDSIRTLKNYLKILKPSPLYGIMGKDDSAEEEKWEEAGRQTRTIGVRY</sequence>
<name>A0A8H3C219_9AGAM</name>
<evidence type="ECO:0000313" key="2">
    <source>
        <dbReference type="Proteomes" id="UP000663840"/>
    </source>
</evidence>
<dbReference type="InterPro" id="IPR027417">
    <property type="entry name" value="P-loop_NTPase"/>
</dbReference>
<reference evidence="1" key="1">
    <citation type="submission" date="2021-01" db="EMBL/GenBank/DDBJ databases">
        <authorList>
            <person name="Kaushik A."/>
        </authorList>
    </citation>
    <scope>NUCLEOTIDE SEQUENCE</scope>
    <source>
        <strain evidence="1">AG1-1A</strain>
    </source>
</reference>
<dbReference type="SUPFAM" id="SSF52540">
    <property type="entry name" value="P-loop containing nucleoside triphosphate hydrolases"/>
    <property type="match status" value="1"/>
</dbReference>